<gene>
    <name evidence="2" type="ORF">PSNMU_V1.4_AUG-EV-PASAV3_0036510</name>
</gene>
<feature type="region of interest" description="Disordered" evidence="1">
    <location>
        <begin position="1"/>
        <end position="87"/>
    </location>
</feature>
<name>A0A448Z475_9STRA</name>
<sequence length="87" mass="9505">MAKRMGIEENAPSRRANLANRDSASSDLVNDHSNPQEVTGATKAVLRKKEGANVQNQRSALEKSTNSPNDLEERRKLFVGGLPTDSK</sequence>
<dbReference type="AlphaFoldDB" id="A0A448Z475"/>
<feature type="compositionally biased region" description="Polar residues" evidence="1">
    <location>
        <begin position="53"/>
        <end position="69"/>
    </location>
</feature>
<protein>
    <submittedName>
        <fullName evidence="2">Uncharacterized protein</fullName>
    </submittedName>
</protein>
<accession>A0A448Z475</accession>
<feature type="compositionally biased region" description="Polar residues" evidence="1">
    <location>
        <begin position="20"/>
        <end position="39"/>
    </location>
</feature>
<organism evidence="2 3">
    <name type="scientific">Pseudo-nitzschia multistriata</name>
    <dbReference type="NCBI Taxonomy" id="183589"/>
    <lineage>
        <taxon>Eukaryota</taxon>
        <taxon>Sar</taxon>
        <taxon>Stramenopiles</taxon>
        <taxon>Ochrophyta</taxon>
        <taxon>Bacillariophyta</taxon>
        <taxon>Bacillariophyceae</taxon>
        <taxon>Bacillariophycidae</taxon>
        <taxon>Bacillariales</taxon>
        <taxon>Bacillariaceae</taxon>
        <taxon>Pseudo-nitzschia</taxon>
    </lineage>
</organism>
<reference evidence="2 3" key="1">
    <citation type="submission" date="2019-01" db="EMBL/GenBank/DDBJ databases">
        <authorList>
            <person name="Ferrante I. M."/>
        </authorList>
    </citation>
    <scope>NUCLEOTIDE SEQUENCE [LARGE SCALE GENOMIC DNA]</scope>
    <source>
        <strain evidence="2 3">B856</strain>
    </source>
</reference>
<evidence type="ECO:0000313" key="3">
    <source>
        <dbReference type="Proteomes" id="UP000291116"/>
    </source>
</evidence>
<evidence type="ECO:0000313" key="2">
    <source>
        <dbReference type="EMBL" id="VEU36876.1"/>
    </source>
</evidence>
<dbReference type="EMBL" id="CAACVS010000106">
    <property type="protein sequence ID" value="VEU36876.1"/>
    <property type="molecule type" value="Genomic_DNA"/>
</dbReference>
<proteinExistence type="predicted"/>
<dbReference type="Proteomes" id="UP000291116">
    <property type="component" value="Unassembled WGS sequence"/>
</dbReference>
<evidence type="ECO:0000256" key="1">
    <source>
        <dbReference type="SAM" id="MobiDB-lite"/>
    </source>
</evidence>
<keyword evidence="3" id="KW-1185">Reference proteome</keyword>